<proteinExistence type="predicted"/>
<feature type="compositionally biased region" description="Basic and acidic residues" evidence="1">
    <location>
        <begin position="241"/>
        <end position="257"/>
    </location>
</feature>
<feature type="compositionally biased region" description="Pro residues" evidence="1">
    <location>
        <begin position="289"/>
        <end position="303"/>
    </location>
</feature>
<evidence type="ECO:0008006" key="6">
    <source>
        <dbReference type="Google" id="ProtNLM"/>
    </source>
</evidence>
<dbReference type="InterPro" id="IPR032795">
    <property type="entry name" value="DUF3741-assoc"/>
</dbReference>
<evidence type="ECO:0000259" key="3">
    <source>
        <dbReference type="Pfam" id="PF14383"/>
    </source>
</evidence>
<evidence type="ECO:0000256" key="1">
    <source>
        <dbReference type="SAM" id="MobiDB-lite"/>
    </source>
</evidence>
<evidence type="ECO:0000259" key="2">
    <source>
        <dbReference type="Pfam" id="PF14309"/>
    </source>
</evidence>
<accession>A0AAV9DTP5</accession>
<dbReference type="AlphaFoldDB" id="A0AAV9DTP5"/>
<feature type="domain" description="DUF3741" evidence="3">
    <location>
        <begin position="146"/>
        <end position="163"/>
    </location>
</feature>
<feature type="compositionally biased region" description="Low complexity" evidence="1">
    <location>
        <begin position="210"/>
        <end position="230"/>
    </location>
</feature>
<feature type="domain" description="DUF4378" evidence="2">
    <location>
        <begin position="392"/>
        <end position="557"/>
    </location>
</feature>
<feature type="region of interest" description="Disordered" evidence="1">
    <location>
        <begin position="107"/>
        <end position="382"/>
    </location>
</feature>
<dbReference type="Proteomes" id="UP001180020">
    <property type="component" value="Unassembled WGS sequence"/>
</dbReference>
<dbReference type="Pfam" id="PF14309">
    <property type="entry name" value="DUF4378"/>
    <property type="match status" value="1"/>
</dbReference>
<protein>
    <recommendedName>
        <fullName evidence="6">DUF4378 domain-containing protein</fullName>
    </recommendedName>
</protein>
<organism evidence="4 5">
    <name type="scientific">Acorus calamus</name>
    <name type="common">Sweet flag</name>
    <dbReference type="NCBI Taxonomy" id="4465"/>
    <lineage>
        <taxon>Eukaryota</taxon>
        <taxon>Viridiplantae</taxon>
        <taxon>Streptophyta</taxon>
        <taxon>Embryophyta</taxon>
        <taxon>Tracheophyta</taxon>
        <taxon>Spermatophyta</taxon>
        <taxon>Magnoliopsida</taxon>
        <taxon>Liliopsida</taxon>
        <taxon>Acoraceae</taxon>
        <taxon>Acorus</taxon>
    </lineage>
</organism>
<evidence type="ECO:0000313" key="4">
    <source>
        <dbReference type="EMBL" id="KAK1304618.1"/>
    </source>
</evidence>
<sequence>MGKEWYWSRSFRRATGADHHHHHETPPPGCMSGVLHLFDFHQLRFPTNPNNNNNIIIINNNHLKSTSNSGVEAPRNSLESSDDCGFQTPLTVLSDYHDLDIPMSIQILPKPESSMSSSSGSTPKRRWRRTASATEEEFKKPSPSSTSSPNVVARLMGLEAMPDFEVPTTSSSSSTPRRPWKTRTDDCGGSRSLPDTPRISSARRSDVESSRLSLQLNRENNNNNNNNNACKNRRSRSSSFTHRDQENHKKQVKETLGTRKTALSDITNQNVRARDNSGSPRLSPQTALPSPPPPPPPPPPPAVKPKELKPTNAAKSVRTRRVPRVERFTERLKKPPQETVSSIRGEALVRRRRGANASNAVEKRSSTPPPPPPPPLPIKTEQLNNKMVRQDEYNYVKRILESTGVAVNGEAAAVTNARWYSPSHPVDPTTFLRLERAASGESYRGSLSRRCNRRLLFHLVDEVLRDLVSPQLDLKPWVTCGRRGAALTGEGLIGRLWREITAYPSADCRVLQDIDTLIGRDLPESHVRGVTSLPHVREEVWWVATEIERGILDSLISDTATACARM</sequence>
<reference evidence="4" key="2">
    <citation type="submission" date="2023-06" db="EMBL/GenBank/DDBJ databases">
        <authorList>
            <person name="Ma L."/>
            <person name="Liu K.-W."/>
            <person name="Li Z."/>
            <person name="Hsiao Y.-Y."/>
            <person name="Qi Y."/>
            <person name="Fu T."/>
            <person name="Tang G."/>
            <person name="Zhang D."/>
            <person name="Sun W.-H."/>
            <person name="Liu D.-K."/>
            <person name="Li Y."/>
            <person name="Chen G.-Z."/>
            <person name="Liu X.-D."/>
            <person name="Liao X.-Y."/>
            <person name="Jiang Y.-T."/>
            <person name="Yu X."/>
            <person name="Hao Y."/>
            <person name="Huang J."/>
            <person name="Zhao X.-W."/>
            <person name="Ke S."/>
            <person name="Chen Y.-Y."/>
            <person name="Wu W.-L."/>
            <person name="Hsu J.-L."/>
            <person name="Lin Y.-F."/>
            <person name="Huang M.-D."/>
            <person name="Li C.-Y."/>
            <person name="Huang L."/>
            <person name="Wang Z.-W."/>
            <person name="Zhao X."/>
            <person name="Zhong W.-Y."/>
            <person name="Peng D.-H."/>
            <person name="Ahmad S."/>
            <person name="Lan S."/>
            <person name="Zhang J.-S."/>
            <person name="Tsai W.-C."/>
            <person name="Van De Peer Y."/>
            <person name="Liu Z.-J."/>
        </authorList>
    </citation>
    <scope>NUCLEOTIDE SEQUENCE</scope>
    <source>
        <strain evidence="4">CP</strain>
        <tissue evidence="4">Leaves</tissue>
    </source>
</reference>
<reference evidence="4" key="1">
    <citation type="journal article" date="2023" name="Nat. Commun.">
        <title>Diploid and tetraploid genomes of Acorus and the evolution of monocots.</title>
        <authorList>
            <person name="Ma L."/>
            <person name="Liu K.W."/>
            <person name="Li Z."/>
            <person name="Hsiao Y.Y."/>
            <person name="Qi Y."/>
            <person name="Fu T."/>
            <person name="Tang G.D."/>
            <person name="Zhang D."/>
            <person name="Sun W.H."/>
            <person name="Liu D.K."/>
            <person name="Li Y."/>
            <person name="Chen G.Z."/>
            <person name="Liu X.D."/>
            <person name="Liao X.Y."/>
            <person name="Jiang Y.T."/>
            <person name="Yu X."/>
            <person name="Hao Y."/>
            <person name="Huang J."/>
            <person name="Zhao X.W."/>
            <person name="Ke S."/>
            <person name="Chen Y.Y."/>
            <person name="Wu W.L."/>
            <person name="Hsu J.L."/>
            <person name="Lin Y.F."/>
            <person name="Huang M.D."/>
            <person name="Li C.Y."/>
            <person name="Huang L."/>
            <person name="Wang Z.W."/>
            <person name="Zhao X."/>
            <person name="Zhong W.Y."/>
            <person name="Peng D.H."/>
            <person name="Ahmad S."/>
            <person name="Lan S."/>
            <person name="Zhang J.S."/>
            <person name="Tsai W.C."/>
            <person name="Van de Peer Y."/>
            <person name="Liu Z.J."/>
        </authorList>
    </citation>
    <scope>NUCLEOTIDE SEQUENCE</scope>
    <source>
        <strain evidence="4">CP</strain>
    </source>
</reference>
<comment type="caution">
    <text evidence="4">The sequence shown here is derived from an EMBL/GenBank/DDBJ whole genome shotgun (WGS) entry which is preliminary data.</text>
</comment>
<dbReference type="PANTHER" id="PTHR37751:SF1">
    <property type="entry name" value="LOW PROTEIN: M-PHASE INDUCER PHOSPHATASE-LIKE PROTEIN"/>
    <property type="match status" value="1"/>
</dbReference>
<feature type="compositionally biased region" description="Basic and acidic residues" evidence="1">
    <location>
        <begin position="323"/>
        <end position="336"/>
    </location>
</feature>
<dbReference type="PANTHER" id="PTHR37751">
    <property type="entry name" value="LOW PROTEIN: M-PHASE INDUCER PHOSPHATASE-LIKE PROTEIN"/>
    <property type="match status" value="1"/>
</dbReference>
<dbReference type="InterPro" id="IPR025486">
    <property type="entry name" value="DUF4378"/>
</dbReference>
<evidence type="ECO:0000313" key="5">
    <source>
        <dbReference type="Proteomes" id="UP001180020"/>
    </source>
</evidence>
<feature type="compositionally biased region" description="Low complexity" evidence="1">
    <location>
        <begin position="167"/>
        <end position="177"/>
    </location>
</feature>
<feature type="compositionally biased region" description="Polar residues" evidence="1">
    <location>
        <begin position="264"/>
        <end position="288"/>
    </location>
</feature>
<dbReference type="Pfam" id="PF14383">
    <property type="entry name" value="VARLMGL"/>
    <property type="match status" value="1"/>
</dbReference>
<gene>
    <name evidence="4" type="ORF">QJS10_CPB11g00757</name>
</gene>
<keyword evidence="5" id="KW-1185">Reference proteome</keyword>
<feature type="compositionally biased region" description="Pro residues" evidence="1">
    <location>
        <begin position="367"/>
        <end position="377"/>
    </location>
</feature>
<dbReference type="EMBL" id="JAUJYO010000011">
    <property type="protein sequence ID" value="KAK1304618.1"/>
    <property type="molecule type" value="Genomic_DNA"/>
</dbReference>
<name>A0AAV9DTP5_ACOCL</name>